<dbReference type="InterPro" id="IPR007739">
    <property type="entry name" value="RgpF"/>
</dbReference>
<dbReference type="RefSeq" id="WP_223405264.1">
    <property type="nucleotide sequence ID" value="NZ_JAGSHT010000010.1"/>
</dbReference>
<name>A0ABS7S7X9_9MICO</name>
<organism evidence="1 2">
    <name type="scientific">Occultella gossypii</name>
    <dbReference type="NCBI Taxonomy" id="2800820"/>
    <lineage>
        <taxon>Bacteria</taxon>
        <taxon>Bacillati</taxon>
        <taxon>Actinomycetota</taxon>
        <taxon>Actinomycetes</taxon>
        <taxon>Micrococcales</taxon>
        <taxon>Ruaniaceae</taxon>
        <taxon>Occultella</taxon>
    </lineage>
</organism>
<dbReference type="Proteomes" id="UP000826651">
    <property type="component" value="Unassembled WGS sequence"/>
</dbReference>
<sequence length="276" mass="30326">MGLFREKRPRVLDGPGAELRLDAGDPEILAAATKVAIVAQYSPDGRVSRSLTEYLREFAENGYACLVISTAPEAAGLAWAVPPPDRVVVMRRANLGYDFGSWSAGLNAFPYLAGLDHVVLTNDSMVGPFAPISSLLVDFEATRADVWAMTDSWQIGHHFQSYFVGFRRGVLAEAPLRSFFRGIRVEPTKMDVVMRYELGLSRACVAGGYAPTCRFRSHDLTPDAVNPTLAAWQPLLRSGFPFVKRTLITAPSTGADTDRIVDVVRATYGQEINEWL</sequence>
<evidence type="ECO:0000313" key="1">
    <source>
        <dbReference type="EMBL" id="MBZ2196417.1"/>
    </source>
</evidence>
<proteinExistence type="predicted"/>
<evidence type="ECO:0008006" key="3">
    <source>
        <dbReference type="Google" id="ProtNLM"/>
    </source>
</evidence>
<evidence type="ECO:0000313" key="2">
    <source>
        <dbReference type="Proteomes" id="UP000826651"/>
    </source>
</evidence>
<keyword evidence="2" id="KW-1185">Reference proteome</keyword>
<gene>
    <name evidence="1" type="ORF">KCQ71_09660</name>
</gene>
<accession>A0ABS7S7X9</accession>
<dbReference type="Pfam" id="PF05045">
    <property type="entry name" value="RgpF"/>
    <property type="match status" value="1"/>
</dbReference>
<protein>
    <recommendedName>
        <fullName evidence="3">Rhamnan synthesis protein F</fullName>
    </recommendedName>
</protein>
<reference evidence="1 2" key="1">
    <citation type="submission" date="2021-04" db="EMBL/GenBank/DDBJ databases">
        <title>Ruania sp. nov., isolated from sandy soil of mangrove forest.</title>
        <authorList>
            <person name="Ge X."/>
            <person name="Huang R."/>
            <person name="Liu W."/>
        </authorList>
    </citation>
    <scope>NUCLEOTIDE SEQUENCE [LARGE SCALE GENOMIC DNA]</scope>
    <source>
        <strain evidence="1 2">N2-46</strain>
    </source>
</reference>
<dbReference type="EMBL" id="JAGSHT010000010">
    <property type="protein sequence ID" value="MBZ2196417.1"/>
    <property type="molecule type" value="Genomic_DNA"/>
</dbReference>
<comment type="caution">
    <text evidence="1">The sequence shown here is derived from an EMBL/GenBank/DDBJ whole genome shotgun (WGS) entry which is preliminary data.</text>
</comment>